<organism evidence="3">
    <name type="scientific">Micromonospora sp. HUAS YX12</name>
    <dbReference type="NCBI Taxonomy" id="3156396"/>
    <lineage>
        <taxon>Bacteria</taxon>
        <taxon>Bacillati</taxon>
        <taxon>Actinomycetota</taxon>
        <taxon>Actinomycetes</taxon>
        <taxon>Micromonosporales</taxon>
        <taxon>Micromonosporaceae</taxon>
        <taxon>Micromonospora</taxon>
    </lineage>
</organism>
<evidence type="ECO:0000256" key="1">
    <source>
        <dbReference type="SAM" id="MobiDB-lite"/>
    </source>
</evidence>
<protein>
    <recommendedName>
        <fullName evidence="4">PPM-type phosphatase domain-containing protein</fullName>
    </recommendedName>
</protein>
<accession>A0AAU7R9C9</accession>
<evidence type="ECO:0000256" key="2">
    <source>
        <dbReference type="SAM" id="Phobius"/>
    </source>
</evidence>
<keyword evidence="2" id="KW-0812">Transmembrane</keyword>
<feature type="transmembrane region" description="Helical" evidence="2">
    <location>
        <begin position="41"/>
        <end position="59"/>
    </location>
</feature>
<dbReference type="AlphaFoldDB" id="A0AAU7R9C9"/>
<proteinExistence type="predicted"/>
<evidence type="ECO:0008006" key="4">
    <source>
        <dbReference type="Google" id="ProtNLM"/>
    </source>
</evidence>
<keyword evidence="2" id="KW-0472">Membrane</keyword>
<name>A0AAU7R9C9_9ACTN</name>
<gene>
    <name evidence="3" type="ORF">ABIH81_26285</name>
</gene>
<dbReference type="EMBL" id="CP157974">
    <property type="protein sequence ID" value="XBT85078.1"/>
    <property type="molecule type" value="Genomic_DNA"/>
</dbReference>
<feature type="transmembrane region" description="Helical" evidence="2">
    <location>
        <begin position="71"/>
        <end position="88"/>
    </location>
</feature>
<feature type="transmembrane region" description="Helical" evidence="2">
    <location>
        <begin position="12"/>
        <end position="29"/>
    </location>
</feature>
<feature type="region of interest" description="Disordered" evidence="1">
    <location>
        <begin position="300"/>
        <end position="322"/>
    </location>
</feature>
<evidence type="ECO:0000313" key="3">
    <source>
        <dbReference type="EMBL" id="XBT85078.1"/>
    </source>
</evidence>
<sequence>MRAALAGTTGNAMLMGLAEVSTPVGWVLLPGLLGVSARPRVATLVSAWAGVLVALSVVVPVVPGHRSDPQALLASAASLAAVPVLAWARRRTRTATVARTATVTRAAAPPDVAVFTVPAGPGRAALAICGTAGEIGAAVPVRGGGLRVLLGTVTGATLDTPAGRRAVEQAFHRAAAGPRRTLPHLVDALEKAVRDLAPAGHLRATIVDVDRAGSVRAVRCGSPDLVVAAGSRAAPAGVPEGPAIGSTEPGDHAAPGAVAGRRIAVVGTGFTDAHGERWLRVLDQVAAGDDPARTAQLLTRGARGGRRTGPALVIDPEPRSRE</sequence>
<dbReference type="RefSeq" id="WP_349881204.1">
    <property type="nucleotide sequence ID" value="NZ_CP157974.1"/>
</dbReference>
<keyword evidence="2" id="KW-1133">Transmembrane helix</keyword>
<reference evidence="3" key="1">
    <citation type="submission" date="2024-06" db="EMBL/GenBank/DDBJ databases">
        <title>Micromonospora sp. strain HUAS YX12 genome sequences.</title>
        <authorList>
            <person name="Mo P."/>
        </authorList>
    </citation>
    <scope>NUCLEOTIDE SEQUENCE</scope>
    <source>
        <strain evidence="3">HUAS YX12</strain>
    </source>
</reference>